<feature type="domain" description="Thiolase C-terminal" evidence="11">
    <location>
        <begin position="270"/>
        <end position="391"/>
    </location>
</feature>
<organism evidence="12 13">
    <name type="scientific">Mesorhizobium plurifarium</name>
    <dbReference type="NCBI Taxonomy" id="69974"/>
    <lineage>
        <taxon>Bacteria</taxon>
        <taxon>Pseudomonadati</taxon>
        <taxon>Pseudomonadota</taxon>
        <taxon>Alphaproteobacteria</taxon>
        <taxon>Hyphomicrobiales</taxon>
        <taxon>Phyllobacteriaceae</taxon>
        <taxon>Mesorhizobium</taxon>
    </lineage>
</organism>
<dbReference type="InterPro" id="IPR020617">
    <property type="entry name" value="Thiolase_C"/>
</dbReference>
<protein>
    <recommendedName>
        <fullName evidence="7">Beta-ketothiolase</fullName>
    </recommendedName>
</protein>
<reference evidence="12 13" key="1">
    <citation type="submission" date="2014-08" db="EMBL/GenBank/DDBJ databases">
        <authorList>
            <person name="Moulin Lionel"/>
        </authorList>
    </citation>
    <scope>NUCLEOTIDE SEQUENCE [LARGE SCALE GENOMIC DNA]</scope>
</reference>
<feature type="active site" description="Acyl-thioester intermediate" evidence="8">
    <location>
        <position position="90"/>
    </location>
</feature>
<dbReference type="EMBL" id="CCNB01000012">
    <property type="protein sequence ID" value="CDX35385.1"/>
    <property type="molecule type" value="Genomic_DNA"/>
</dbReference>
<dbReference type="PROSITE" id="PS00099">
    <property type="entry name" value="THIOLASE_3"/>
    <property type="match status" value="1"/>
</dbReference>
<dbReference type="PIRSF" id="PIRSF000429">
    <property type="entry name" value="Ac-CoA_Ac_transf"/>
    <property type="match status" value="1"/>
</dbReference>
<evidence type="ECO:0000256" key="3">
    <source>
        <dbReference type="ARBA" id="ARBA00022679"/>
    </source>
</evidence>
<dbReference type="InterPro" id="IPR020613">
    <property type="entry name" value="Thiolase_CS"/>
</dbReference>
<evidence type="ECO:0000313" key="12">
    <source>
        <dbReference type="EMBL" id="CDX35385.1"/>
    </source>
</evidence>
<evidence type="ECO:0000259" key="10">
    <source>
        <dbReference type="Pfam" id="PF00108"/>
    </source>
</evidence>
<dbReference type="PANTHER" id="PTHR18919:SF107">
    <property type="entry name" value="ACETYL-COA ACETYLTRANSFERASE, CYTOSOLIC"/>
    <property type="match status" value="1"/>
</dbReference>
<evidence type="ECO:0000256" key="1">
    <source>
        <dbReference type="ARBA" id="ARBA00004683"/>
    </source>
</evidence>
<dbReference type="Proteomes" id="UP000046373">
    <property type="component" value="Unassembled WGS sequence"/>
</dbReference>
<dbReference type="InterPro" id="IPR002155">
    <property type="entry name" value="Thiolase"/>
</dbReference>
<evidence type="ECO:0000256" key="7">
    <source>
        <dbReference type="ARBA" id="ARBA00080155"/>
    </source>
</evidence>
<evidence type="ECO:0000256" key="4">
    <source>
        <dbReference type="ARBA" id="ARBA00022752"/>
    </source>
</evidence>
<dbReference type="GO" id="GO:0003985">
    <property type="term" value="F:acetyl-CoA C-acetyltransferase activity"/>
    <property type="evidence" value="ECO:0007669"/>
    <property type="project" value="TreeGrafter"/>
</dbReference>
<comment type="pathway">
    <text evidence="1">Biopolymer metabolism; poly-(R)-3-hydroxybutanoate biosynthesis.</text>
</comment>
<evidence type="ECO:0000313" key="13">
    <source>
        <dbReference type="Proteomes" id="UP000046373"/>
    </source>
</evidence>
<evidence type="ECO:0000256" key="6">
    <source>
        <dbReference type="ARBA" id="ARBA00037924"/>
    </source>
</evidence>
<dbReference type="Pfam" id="PF02803">
    <property type="entry name" value="Thiolase_C"/>
    <property type="match status" value="1"/>
</dbReference>
<proteinExistence type="inferred from homology"/>
<evidence type="ECO:0000256" key="9">
    <source>
        <dbReference type="RuleBase" id="RU003557"/>
    </source>
</evidence>
<dbReference type="InterPro" id="IPR020616">
    <property type="entry name" value="Thiolase_N"/>
</dbReference>
<dbReference type="FunFam" id="3.40.47.10:FF:000010">
    <property type="entry name" value="Acetyl-CoA acetyltransferase (Thiolase)"/>
    <property type="match status" value="1"/>
</dbReference>
<dbReference type="PROSITE" id="PS00737">
    <property type="entry name" value="THIOLASE_2"/>
    <property type="match status" value="1"/>
</dbReference>
<name>A0A090EUW4_MESPL</name>
<evidence type="ECO:0000259" key="11">
    <source>
        <dbReference type="Pfam" id="PF02803"/>
    </source>
</evidence>
<keyword evidence="3 9" id="KW-0808">Transferase</keyword>
<feature type="domain" description="Thiolase N-terminal" evidence="10">
    <location>
        <begin position="7"/>
        <end position="262"/>
    </location>
</feature>
<evidence type="ECO:0000256" key="5">
    <source>
        <dbReference type="ARBA" id="ARBA00023315"/>
    </source>
</evidence>
<dbReference type="GO" id="GO:0042619">
    <property type="term" value="P:poly-hydroxybutyrate biosynthetic process"/>
    <property type="evidence" value="ECO:0007669"/>
    <property type="project" value="UniProtKB-KW"/>
</dbReference>
<keyword evidence="5 9" id="KW-0012">Acyltransferase</keyword>
<feature type="active site" description="Proton acceptor" evidence="8">
    <location>
        <position position="349"/>
    </location>
</feature>
<dbReference type="PANTHER" id="PTHR18919">
    <property type="entry name" value="ACETYL-COA C-ACYLTRANSFERASE"/>
    <property type="match status" value="1"/>
</dbReference>
<sequence length="394" mass="40621">MGGGVFFLSGVRTAIGAFGGSLKDMSPTRLGAAVGAAAVARAGLEPGGLDHSVFGTVIPTEAADLFLGRTIALESGLPNGSGGLTLNRLCGSGAQAIITAAQMIRSGDSRIVLAGGVEVMSRAPFSVEGMRYGRKIGNGVVYDWLSNTLADPFGHGGMGDTAENVAEKYQISRERQDHFALESQEKAARAIAQGYFRGQTVPIEIKTRKGMVVFDTDEHPRPDSSLEMLAGLQPAFRKDGTVTAGNASGMNDGAAAVVLAHENEVATRNLKPIGRLVSWSVAGVPPEIMGIGPVKAVPVALDLAGLTISDLDVIESNEAFAAQALAVMDALSLPADKVNPNGGAIALGHPLGATGTILTVKALNELKRINGRFGLVTMCIGGGQGIALIVENLW</sequence>
<dbReference type="CDD" id="cd00751">
    <property type="entry name" value="thiolase"/>
    <property type="match status" value="1"/>
</dbReference>
<dbReference type="Pfam" id="PF00108">
    <property type="entry name" value="Thiolase_N"/>
    <property type="match status" value="1"/>
</dbReference>
<comment type="similarity">
    <text evidence="2 9">Belongs to the thiolase-like superfamily. Thiolase family.</text>
</comment>
<dbReference type="GO" id="GO:0006635">
    <property type="term" value="P:fatty acid beta-oxidation"/>
    <property type="evidence" value="ECO:0007669"/>
    <property type="project" value="TreeGrafter"/>
</dbReference>
<accession>A0A090EUW4</accession>
<evidence type="ECO:0000256" key="2">
    <source>
        <dbReference type="ARBA" id="ARBA00010982"/>
    </source>
</evidence>
<dbReference type="InterPro" id="IPR016039">
    <property type="entry name" value="Thiolase-like"/>
</dbReference>
<dbReference type="SUPFAM" id="SSF53901">
    <property type="entry name" value="Thiolase-like"/>
    <property type="match status" value="2"/>
</dbReference>
<dbReference type="GeneID" id="31890358"/>
<dbReference type="NCBIfam" id="NF006552">
    <property type="entry name" value="PRK09051.1"/>
    <property type="match status" value="1"/>
</dbReference>
<comment type="pathway">
    <text evidence="6">Metabolic intermediate biosynthesis; (R)-mevalonate biosynthesis; (R)-mevalonate from acetyl-CoA: step 1/3.</text>
</comment>
<dbReference type="Gene3D" id="3.40.47.10">
    <property type="match status" value="2"/>
</dbReference>
<gene>
    <name evidence="12" type="primary">atoB</name>
    <name evidence="12" type="ORF">MPLDJ20_20168</name>
</gene>
<feature type="active site" description="Proton acceptor" evidence="8">
    <location>
        <position position="379"/>
    </location>
</feature>
<dbReference type="AlphaFoldDB" id="A0A090EUW4"/>
<evidence type="ECO:0000256" key="8">
    <source>
        <dbReference type="PIRSR" id="PIRSR000429-1"/>
    </source>
</evidence>
<dbReference type="InterPro" id="IPR020610">
    <property type="entry name" value="Thiolase_AS"/>
</dbReference>
<keyword evidence="4" id="KW-0583">PHB biosynthesis</keyword>
<dbReference type="NCBIfam" id="TIGR01930">
    <property type="entry name" value="AcCoA-C-Actrans"/>
    <property type="match status" value="1"/>
</dbReference>